<feature type="domain" description="PWWP" evidence="2">
    <location>
        <begin position="8"/>
        <end position="96"/>
    </location>
</feature>
<dbReference type="EMBL" id="HE650822">
    <property type="protein sequence ID" value="CCF56822.1"/>
    <property type="molecule type" value="Genomic_DNA"/>
</dbReference>
<dbReference type="SMART" id="SM00293">
    <property type="entry name" value="PWWP"/>
    <property type="match status" value="1"/>
</dbReference>
<feature type="compositionally biased region" description="Acidic residues" evidence="1">
    <location>
        <begin position="184"/>
        <end position="198"/>
    </location>
</feature>
<feature type="region of interest" description="Disordered" evidence="1">
    <location>
        <begin position="159"/>
        <end position="221"/>
    </location>
</feature>
<dbReference type="KEGG" id="kaf:KAFR_0B05270"/>
<accession>H2AR22</accession>
<proteinExistence type="predicted"/>
<evidence type="ECO:0000259" key="2">
    <source>
        <dbReference type="PROSITE" id="PS50812"/>
    </source>
</evidence>
<dbReference type="PROSITE" id="PS50812">
    <property type="entry name" value="PWWP"/>
    <property type="match status" value="1"/>
</dbReference>
<dbReference type="HOGENOM" id="CLU_031574_0_0_1"/>
<dbReference type="GO" id="GO:0006338">
    <property type="term" value="P:chromatin remodeling"/>
    <property type="evidence" value="ECO:0007669"/>
    <property type="project" value="EnsemblFungi"/>
</dbReference>
<organism evidence="3 4">
    <name type="scientific">Kazachstania africana (strain ATCC 22294 / BCRC 22015 / CBS 2517 / CECT 1963 / NBRC 1671 / NRRL Y-8276)</name>
    <name type="common">Yeast</name>
    <name type="synonym">Kluyveromyces africanus</name>
    <dbReference type="NCBI Taxonomy" id="1071382"/>
    <lineage>
        <taxon>Eukaryota</taxon>
        <taxon>Fungi</taxon>
        <taxon>Dikarya</taxon>
        <taxon>Ascomycota</taxon>
        <taxon>Saccharomycotina</taxon>
        <taxon>Saccharomycetes</taxon>
        <taxon>Saccharomycetales</taxon>
        <taxon>Saccharomycetaceae</taxon>
        <taxon>Kazachstania</taxon>
    </lineage>
</organism>
<dbReference type="GeneID" id="13884705"/>
<dbReference type="GO" id="GO:0016887">
    <property type="term" value="F:ATP hydrolysis activity"/>
    <property type="evidence" value="ECO:0007669"/>
    <property type="project" value="EnsemblFungi"/>
</dbReference>
<evidence type="ECO:0000256" key="1">
    <source>
        <dbReference type="SAM" id="MobiDB-lite"/>
    </source>
</evidence>
<dbReference type="InterPro" id="IPR000313">
    <property type="entry name" value="PWWP_dom"/>
</dbReference>
<protein>
    <recommendedName>
        <fullName evidence="2">PWWP domain-containing protein</fullName>
    </recommendedName>
</protein>
<dbReference type="FunCoup" id="H2AR22">
    <property type="interactions" value="161"/>
</dbReference>
<dbReference type="STRING" id="1071382.H2AR22"/>
<dbReference type="RefSeq" id="XP_003955957.1">
    <property type="nucleotide sequence ID" value="XM_003955908.1"/>
</dbReference>
<feature type="compositionally biased region" description="Basic residues" evidence="1">
    <location>
        <begin position="161"/>
        <end position="180"/>
    </location>
</feature>
<dbReference type="AlphaFoldDB" id="H2AR22"/>
<dbReference type="GO" id="GO:0036437">
    <property type="term" value="C:Isw1b complex"/>
    <property type="evidence" value="ECO:0007669"/>
    <property type="project" value="EnsemblFungi"/>
</dbReference>
<dbReference type="Gene3D" id="2.30.30.140">
    <property type="match status" value="1"/>
</dbReference>
<dbReference type="Proteomes" id="UP000005220">
    <property type="component" value="Chromosome 2"/>
</dbReference>
<dbReference type="InParanoid" id="H2AR22"/>
<dbReference type="CDD" id="cd05840">
    <property type="entry name" value="PWWP_ScIOC4-like"/>
    <property type="match status" value="1"/>
</dbReference>
<gene>
    <name evidence="3" type="primary">KAFR0B05270</name>
    <name evidence="3" type="ORF">KAFR_0B05270</name>
</gene>
<dbReference type="SUPFAM" id="SSF63748">
    <property type="entry name" value="Tudor/PWWP/MBT"/>
    <property type="match status" value="1"/>
</dbReference>
<dbReference type="GO" id="GO:0003677">
    <property type="term" value="F:DNA binding"/>
    <property type="evidence" value="ECO:0007669"/>
    <property type="project" value="EnsemblFungi"/>
</dbReference>
<dbReference type="OrthoDB" id="62853at2759"/>
<dbReference type="eggNOG" id="ENOG502QTTV">
    <property type="taxonomic scope" value="Eukaryota"/>
</dbReference>
<evidence type="ECO:0000313" key="4">
    <source>
        <dbReference type="Proteomes" id="UP000005220"/>
    </source>
</evidence>
<reference evidence="3 4" key="1">
    <citation type="journal article" date="2011" name="Proc. Natl. Acad. Sci. U.S.A.">
        <title>Evolutionary erosion of yeast sex chromosomes by mating-type switching accidents.</title>
        <authorList>
            <person name="Gordon J.L."/>
            <person name="Armisen D."/>
            <person name="Proux-Wera E."/>
            <person name="Oheigeartaigh S.S."/>
            <person name="Byrne K.P."/>
            <person name="Wolfe K.H."/>
        </authorList>
    </citation>
    <scope>NUCLEOTIDE SEQUENCE [LARGE SCALE GENOMIC DNA]</scope>
    <source>
        <strain evidence="4">ATCC 22294 / BCRC 22015 / CBS 2517 / CECT 1963 / NBRC 1671 / NRRL Y-8276</strain>
    </source>
</reference>
<evidence type="ECO:0000313" key="3">
    <source>
        <dbReference type="EMBL" id="CCF56822.1"/>
    </source>
</evidence>
<sequence>MSDHIYQPTDIVLVKVKGYSAWPSMIVPIELIPTNVLKSHSEDFEYDSNDDEYIEITKFLKFKKFKGKKDLYCVKFFNDDSYIWVKHNDLKLLDSKDCEDWIVENQNKRHNKKLIPAYEMALNILRNDPDAIDVYEFIEYGSKGKPNDDDDDEYIEEKVHARSKRKGTRSSSRQRQKKQKFQSEEEEDEIEDVSDYEEPSSRRRTRKSLRTSRRNKQEEAVSDFEVLEAAEVKPVRGRGRAKSTPVKSKTFHKTKKVAPKVVKYNYEDDEDWKIVGMGPQDTAVKVNPLVNKLRQKKNQEKHTELRLDLIDKINSINTLLFDLIVPVLSETEEKTTPRKDDYEIILDEFEIALNMNGTNNEFISIFRSNNELLLNFRALLNLRTNELNDWNLWNKFQGIFASIYECEFIIDEQEWSLRKEENQNEAEATNDTINGIELSDKMKQDGEMVN</sequence>
<dbReference type="InterPro" id="IPR035503">
    <property type="entry name" value="IOC4-like_PWWP"/>
</dbReference>
<keyword evidence="4" id="KW-1185">Reference proteome</keyword>
<name>H2AR22_KAZAF</name>
<dbReference type="GO" id="GO:0007062">
    <property type="term" value="P:sister chromatid cohesion"/>
    <property type="evidence" value="ECO:0007669"/>
    <property type="project" value="EnsemblFungi"/>
</dbReference>
<dbReference type="Pfam" id="PF00855">
    <property type="entry name" value="PWWP"/>
    <property type="match status" value="1"/>
</dbReference>
<feature type="compositionally biased region" description="Basic residues" evidence="1">
    <location>
        <begin position="202"/>
        <end position="214"/>
    </location>
</feature>